<dbReference type="AlphaFoldDB" id="A0A8S1HNG1"/>
<feature type="chain" id="PRO_5035794252" description="Apple domain-containing protein" evidence="1">
    <location>
        <begin position="18"/>
        <end position="272"/>
    </location>
</feature>
<evidence type="ECO:0000313" key="2">
    <source>
        <dbReference type="EMBL" id="CAD6196507.1"/>
    </source>
</evidence>
<evidence type="ECO:0008006" key="4">
    <source>
        <dbReference type="Google" id="ProtNLM"/>
    </source>
</evidence>
<gene>
    <name evidence="2" type="ORF">CAUJ_LOCUS12421</name>
</gene>
<proteinExistence type="predicted"/>
<keyword evidence="3" id="KW-1185">Reference proteome</keyword>
<dbReference type="Proteomes" id="UP000835052">
    <property type="component" value="Unassembled WGS sequence"/>
</dbReference>
<comment type="caution">
    <text evidence="2">The sequence shown here is derived from an EMBL/GenBank/DDBJ whole genome shotgun (WGS) entry which is preliminary data.</text>
</comment>
<organism evidence="2 3">
    <name type="scientific">Caenorhabditis auriculariae</name>
    <dbReference type="NCBI Taxonomy" id="2777116"/>
    <lineage>
        <taxon>Eukaryota</taxon>
        <taxon>Metazoa</taxon>
        <taxon>Ecdysozoa</taxon>
        <taxon>Nematoda</taxon>
        <taxon>Chromadorea</taxon>
        <taxon>Rhabditida</taxon>
        <taxon>Rhabditina</taxon>
        <taxon>Rhabditomorpha</taxon>
        <taxon>Rhabditoidea</taxon>
        <taxon>Rhabditidae</taxon>
        <taxon>Peloderinae</taxon>
        <taxon>Caenorhabditis</taxon>
    </lineage>
</organism>
<feature type="signal peptide" evidence="1">
    <location>
        <begin position="1"/>
        <end position="17"/>
    </location>
</feature>
<reference evidence="2" key="1">
    <citation type="submission" date="2020-10" db="EMBL/GenBank/DDBJ databases">
        <authorList>
            <person name="Kikuchi T."/>
        </authorList>
    </citation>
    <scope>NUCLEOTIDE SEQUENCE</scope>
    <source>
        <strain evidence="2">NKZ352</strain>
    </source>
</reference>
<name>A0A8S1HNG1_9PELO</name>
<protein>
    <recommendedName>
        <fullName evidence="4">Apple domain-containing protein</fullName>
    </recommendedName>
</protein>
<evidence type="ECO:0000313" key="3">
    <source>
        <dbReference type="Proteomes" id="UP000835052"/>
    </source>
</evidence>
<evidence type="ECO:0000256" key="1">
    <source>
        <dbReference type="SAM" id="SignalP"/>
    </source>
</evidence>
<keyword evidence="1" id="KW-0732">Signal</keyword>
<sequence>MLQSLFLLLLFPIGCENCSYLLTQGYLSKSTLENTTIYNETTCLAFCENRRGCWGFTVRDGCYWFNETTNVSKGKKNNDGPSFVWLMLNYNFTDCGMVPTVLSKYRFNKHDLQDAAVETEGLLSELTSVSFGARFGNLGSSVVHLQGFTVPSYNICIWFNATVMGTEVLKTDDGSKYTWLMLNYNLTECVAFEDVKYTFQLPYTFQPPAGYLPHIPRIGLSSQTLMINSRITACSERSVAWPVCACGYFRWYFGYQPANLLLFIVTGPFSDV</sequence>
<dbReference type="EMBL" id="CAJGYM010000074">
    <property type="protein sequence ID" value="CAD6196507.1"/>
    <property type="molecule type" value="Genomic_DNA"/>
</dbReference>
<accession>A0A8S1HNG1</accession>